<protein>
    <recommendedName>
        <fullName evidence="13">tRNA-cytidine(32) 2-sulfurtransferase</fullName>
        <ecNumber evidence="13">2.8.1.-</ecNumber>
    </recommendedName>
    <alternativeName>
        <fullName evidence="13">Two-thiocytidine biosynthesis protein A</fullName>
    </alternativeName>
    <alternativeName>
        <fullName evidence="13">tRNA 2-thiocytidine biosynthesis protein TtcA</fullName>
    </alternativeName>
</protein>
<accession>A0A853G2W3</accession>
<dbReference type="EMBL" id="JACCEM010000010">
    <property type="protein sequence ID" value="NYT51203.1"/>
    <property type="molecule type" value="Genomic_DNA"/>
</dbReference>
<evidence type="ECO:0000259" key="15">
    <source>
        <dbReference type="Pfam" id="PF01171"/>
    </source>
</evidence>
<evidence type="ECO:0000256" key="2">
    <source>
        <dbReference type="ARBA" id="ARBA00022490"/>
    </source>
</evidence>
<dbReference type="Pfam" id="PF01171">
    <property type="entry name" value="ATP_bind_3"/>
    <property type="match status" value="1"/>
</dbReference>
<dbReference type="PIRSF" id="PIRSF004976">
    <property type="entry name" value="ATPase_YdaO"/>
    <property type="match status" value="1"/>
</dbReference>
<keyword evidence="6 13" id="KW-0479">Metal-binding</keyword>
<comment type="subcellular location">
    <subcellularLocation>
        <location evidence="13">Cytoplasm</location>
    </subcellularLocation>
</comment>
<dbReference type="GO" id="GO:0000049">
    <property type="term" value="F:tRNA binding"/>
    <property type="evidence" value="ECO:0007669"/>
    <property type="project" value="UniProtKB-KW"/>
</dbReference>
<dbReference type="AlphaFoldDB" id="A0A853G2W3"/>
<keyword evidence="7 13" id="KW-0547">Nucleotide-binding</keyword>
<dbReference type="Gene3D" id="3.40.50.620">
    <property type="entry name" value="HUPs"/>
    <property type="match status" value="1"/>
</dbReference>
<evidence type="ECO:0000256" key="8">
    <source>
        <dbReference type="ARBA" id="ARBA00022840"/>
    </source>
</evidence>
<keyword evidence="3 13" id="KW-0820">tRNA-binding</keyword>
<evidence type="ECO:0000256" key="4">
    <source>
        <dbReference type="ARBA" id="ARBA00022679"/>
    </source>
</evidence>
<feature type="short sequence motif" description="PP-loop motif" evidence="13">
    <location>
        <begin position="61"/>
        <end position="66"/>
    </location>
</feature>
<dbReference type="NCBIfam" id="NF007972">
    <property type="entry name" value="PRK10696.1"/>
    <property type="match status" value="1"/>
</dbReference>
<dbReference type="GO" id="GO:0005524">
    <property type="term" value="F:ATP binding"/>
    <property type="evidence" value="ECO:0007669"/>
    <property type="project" value="UniProtKB-UniRule"/>
</dbReference>
<proteinExistence type="inferred from homology"/>
<feature type="binding site" evidence="13">
    <location>
        <position position="227"/>
    </location>
    <ligand>
        <name>[4Fe-4S] cluster</name>
        <dbReference type="ChEBI" id="CHEBI:49883"/>
    </ligand>
</feature>
<dbReference type="InterPro" id="IPR011063">
    <property type="entry name" value="TilS/TtcA_N"/>
</dbReference>
<keyword evidence="17" id="KW-1185">Reference proteome</keyword>
<comment type="pathway">
    <text evidence="13">tRNA modification.</text>
</comment>
<evidence type="ECO:0000313" key="16">
    <source>
        <dbReference type="EMBL" id="NYT51203.1"/>
    </source>
</evidence>
<evidence type="ECO:0000313" key="17">
    <source>
        <dbReference type="Proteomes" id="UP000559809"/>
    </source>
</evidence>
<dbReference type="GO" id="GO:0051539">
    <property type="term" value="F:4 iron, 4 sulfur cluster binding"/>
    <property type="evidence" value="ECO:0007669"/>
    <property type="project" value="UniProtKB-UniRule"/>
</dbReference>
<feature type="domain" description="tRNA(Ile)-lysidine/2-thiocytidine synthase N-terminal" evidence="15">
    <location>
        <begin position="55"/>
        <end position="218"/>
    </location>
</feature>
<feature type="binding site" evidence="13">
    <location>
        <position position="136"/>
    </location>
    <ligand>
        <name>[4Fe-4S] cluster</name>
        <dbReference type="ChEBI" id="CHEBI:49883"/>
    </ligand>
</feature>
<dbReference type="PANTHER" id="PTHR43686:SF1">
    <property type="entry name" value="AMINOTRAN_5 DOMAIN-CONTAINING PROTEIN"/>
    <property type="match status" value="1"/>
</dbReference>
<dbReference type="GO" id="GO:0000287">
    <property type="term" value="F:magnesium ion binding"/>
    <property type="evidence" value="ECO:0007669"/>
    <property type="project" value="UniProtKB-UniRule"/>
</dbReference>
<dbReference type="PANTHER" id="PTHR43686">
    <property type="entry name" value="SULFURTRANSFERASE-RELATED"/>
    <property type="match status" value="1"/>
</dbReference>
<evidence type="ECO:0000256" key="1">
    <source>
        <dbReference type="ARBA" id="ARBA00022485"/>
    </source>
</evidence>
<keyword evidence="9 13" id="KW-0460">Magnesium</keyword>
<keyword evidence="12 13" id="KW-0411">Iron-sulfur</keyword>
<dbReference type="Proteomes" id="UP000559809">
    <property type="component" value="Unassembled WGS sequence"/>
</dbReference>
<dbReference type="SUPFAM" id="SSF52402">
    <property type="entry name" value="Adenine nucleotide alpha hydrolases-like"/>
    <property type="match status" value="1"/>
</dbReference>
<keyword evidence="5 13" id="KW-0819">tRNA processing</keyword>
<comment type="catalytic activity">
    <reaction evidence="13">
        <text>cytidine(32) in tRNA + S-sulfanyl-L-cysteinyl-[cysteine desulfurase] + AH2 + ATP = 2-thiocytidine(32) in tRNA + L-cysteinyl-[cysteine desulfurase] + A + AMP + diphosphate + H(+)</text>
        <dbReference type="Rhea" id="RHEA:57048"/>
        <dbReference type="Rhea" id="RHEA-COMP:10288"/>
        <dbReference type="Rhea" id="RHEA-COMP:12157"/>
        <dbReference type="Rhea" id="RHEA-COMP:12158"/>
        <dbReference type="Rhea" id="RHEA-COMP:14821"/>
        <dbReference type="ChEBI" id="CHEBI:13193"/>
        <dbReference type="ChEBI" id="CHEBI:15378"/>
        <dbReference type="ChEBI" id="CHEBI:17499"/>
        <dbReference type="ChEBI" id="CHEBI:29950"/>
        <dbReference type="ChEBI" id="CHEBI:30616"/>
        <dbReference type="ChEBI" id="CHEBI:33019"/>
        <dbReference type="ChEBI" id="CHEBI:61963"/>
        <dbReference type="ChEBI" id="CHEBI:82748"/>
        <dbReference type="ChEBI" id="CHEBI:141453"/>
        <dbReference type="ChEBI" id="CHEBI:456215"/>
    </reaction>
</comment>
<dbReference type="GO" id="GO:0034227">
    <property type="term" value="P:tRNA thio-modification"/>
    <property type="evidence" value="ECO:0007669"/>
    <property type="project" value="UniProtKB-UniRule"/>
</dbReference>
<comment type="subunit">
    <text evidence="13">Homodimer.</text>
</comment>
<keyword evidence="1 13" id="KW-0004">4Fe-4S</keyword>
<feature type="binding site" evidence="13">
    <location>
        <position position="139"/>
    </location>
    <ligand>
        <name>[4Fe-4S] cluster</name>
        <dbReference type="ChEBI" id="CHEBI:49883"/>
    </ligand>
</feature>
<evidence type="ECO:0000256" key="10">
    <source>
        <dbReference type="ARBA" id="ARBA00022884"/>
    </source>
</evidence>
<comment type="similarity">
    <text evidence="13">Belongs to the TtcA family.</text>
</comment>
<evidence type="ECO:0000256" key="6">
    <source>
        <dbReference type="ARBA" id="ARBA00022723"/>
    </source>
</evidence>
<feature type="region of interest" description="Disordered" evidence="14">
    <location>
        <begin position="1"/>
        <end position="26"/>
    </location>
</feature>
<dbReference type="GO" id="GO:0005737">
    <property type="term" value="C:cytoplasm"/>
    <property type="evidence" value="ECO:0007669"/>
    <property type="project" value="UniProtKB-SubCell"/>
</dbReference>
<dbReference type="InterPro" id="IPR012089">
    <property type="entry name" value="tRNA_Cyd_32_2_STrfase"/>
</dbReference>
<organism evidence="16 17">
    <name type="scientific">Parapusillimonas granuli</name>
    <dbReference type="NCBI Taxonomy" id="380911"/>
    <lineage>
        <taxon>Bacteria</taxon>
        <taxon>Pseudomonadati</taxon>
        <taxon>Pseudomonadota</taxon>
        <taxon>Betaproteobacteria</taxon>
        <taxon>Burkholderiales</taxon>
        <taxon>Alcaligenaceae</taxon>
        <taxon>Parapusillimonas</taxon>
    </lineage>
</organism>
<gene>
    <name evidence="13 16" type="primary">ttcA</name>
    <name evidence="16" type="ORF">H0A72_17960</name>
</gene>
<keyword evidence="4 13" id="KW-0808">Transferase</keyword>
<evidence type="ECO:0000256" key="12">
    <source>
        <dbReference type="ARBA" id="ARBA00023014"/>
    </source>
</evidence>
<dbReference type="CDD" id="cd24138">
    <property type="entry name" value="TtcA-like"/>
    <property type="match status" value="1"/>
</dbReference>
<evidence type="ECO:0000256" key="7">
    <source>
        <dbReference type="ARBA" id="ARBA00022741"/>
    </source>
</evidence>
<evidence type="ECO:0000256" key="9">
    <source>
        <dbReference type="ARBA" id="ARBA00022842"/>
    </source>
</evidence>
<feature type="compositionally biased region" description="Basic and acidic residues" evidence="14">
    <location>
        <begin position="11"/>
        <end position="26"/>
    </location>
</feature>
<evidence type="ECO:0000256" key="14">
    <source>
        <dbReference type="SAM" id="MobiDB-lite"/>
    </source>
</evidence>
<dbReference type="InterPro" id="IPR014729">
    <property type="entry name" value="Rossmann-like_a/b/a_fold"/>
</dbReference>
<comment type="miscellaneous">
    <text evidence="13">The thiolation reaction likely consists of two steps: a first activation step by ATP to form an adenylated intermediate of the target base of tRNA, and a second nucleophilic substitution step of the sulfur (S) atom supplied by the hydrosulfide attached to the Fe-S cluster.</text>
</comment>
<name>A0A853G2W3_9BURK</name>
<comment type="cofactor">
    <cofactor evidence="13">
        <name>Mg(2+)</name>
        <dbReference type="ChEBI" id="CHEBI:18420"/>
    </cofactor>
</comment>
<sequence length="312" mass="35329">MQVETIPTIAREQDAHEASRRARKQRLNENKLAKRLMREAGRAISDFNMIEDGDKVMVCLSGGKDSYSMLDILLTLKARAPIKFDIVAVNLDQKQPGFPDHILPEYLRSIGVPFHIETQDTYSIVTRVIPEGKTMCSLCSRLRRGILYRVAGELGATKIALGHHRDDILGTFFLNLFYGGRMKAMPPKLMSDDGKHIIIRPLAYIPEKDLIAYSELKRFPIIPCNLCGSQENLKRKEMTRMIDEWDRKFPGRSWNVYGALSRVVPSHLMDTELFDFTGLKPTGIPDENGDKAFDAEDFDAAPPVLPEGVRPR</sequence>
<dbReference type="GO" id="GO:0016783">
    <property type="term" value="F:sulfurtransferase activity"/>
    <property type="evidence" value="ECO:0007669"/>
    <property type="project" value="UniProtKB-UniRule"/>
</dbReference>
<keyword evidence="11 13" id="KW-0408">Iron</keyword>
<keyword evidence="2 13" id="KW-0963">Cytoplasm</keyword>
<comment type="caution">
    <text evidence="16">The sequence shown here is derived from an EMBL/GenBank/DDBJ whole genome shotgun (WGS) entry which is preliminary data.</text>
</comment>
<evidence type="ECO:0000256" key="5">
    <source>
        <dbReference type="ARBA" id="ARBA00022694"/>
    </source>
</evidence>
<comment type="function">
    <text evidence="13">Catalyzes the ATP-dependent 2-thiolation of cytidine in position 32 of tRNA, to form 2-thiocytidine (s(2)C32). The sulfur atoms are provided by the cysteine/cysteine desulfurase (IscS) system.</text>
</comment>
<comment type="cofactor">
    <cofactor evidence="13">
        <name>[4Fe-4S] cluster</name>
        <dbReference type="ChEBI" id="CHEBI:49883"/>
    </cofactor>
    <text evidence="13">Binds 1 [4Fe-4S] cluster per subunit. The cluster is chelated by three Cys residues, the fourth Fe has a free coordination site that may bind a sulfur atom transferred from the persulfide of IscS.</text>
</comment>
<dbReference type="EC" id="2.8.1.-" evidence="13"/>
<evidence type="ECO:0000256" key="11">
    <source>
        <dbReference type="ARBA" id="ARBA00023004"/>
    </source>
</evidence>
<dbReference type="RefSeq" id="WP_180157849.1">
    <property type="nucleotide sequence ID" value="NZ_JACCEM010000010.1"/>
</dbReference>
<dbReference type="InterPro" id="IPR035107">
    <property type="entry name" value="tRNA_thiolation_TtcA_Ctu1"/>
</dbReference>
<reference evidence="16 17" key="1">
    <citation type="submission" date="2020-07" db="EMBL/GenBank/DDBJ databases">
        <title>Taxonomic revisions and descriptions of new bacterial species based on genomic comparisons in the high-G+C-content subgroup of the family Alcaligenaceae.</title>
        <authorList>
            <person name="Szabo A."/>
            <person name="Felfoldi T."/>
        </authorList>
    </citation>
    <scope>NUCLEOTIDE SEQUENCE [LARGE SCALE GENOMIC DNA]</scope>
    <source>
        <strain evidence="16 17">LMG 24012</strain>
    </source>
</reference>
<keyword evidence="8 13" id="KW-0067">ATP-binding</keyword>
<feature type="region of interest" description="Disordered" evidence="14">
    <location>
        <begin position="285"/>
        <end position="312"/>
    </location>
</feature>
<dbReference type="HAMAP" id="MF_01850">
    <property type="entry name" value="TtcA"/>
    <property type="match status" value="1"/>
</dbReference>
<evidence type="ECO:0000256" key="3">
    <source>
        <dbReference type="ARBA" id="ARBA00022555"/>
    </source>
</evidence>
<evidence type="ECO:0000256" key="13">
    <source>
        <dbReference type="HAMAP-Rule" id="MF_01850"/>
    </source>
</evidence>
<keyword evidence="10 13" id="KW-0694">RNA-binding</keyword>